<comment type="catalytic activity">
    <reaction evidence="10">
        <text>1D-myo-inositol 1,2,5,6-tetrakisphosphate + H2O = 1D-myo-inositol 1,2,6-trisphosphate + phosphate</text>
        <dbReference type="Rhea" id="RHEA:77119"/>
        <dbReference type="ChEBI" id="CHEBI:15377"/>
        <dbReference type="ChEBI" id="CHEBI:43474"/>
        <dbReference type="ChEBI" id="CHEBI:195535"/>
        <dbReference type="ChEBI" id="CHEBI:195537"/>
        <dbReference type="EC" id="3.1.3.62"/>
    </reaction>
    <physiologicalReaction direction="left-to-right" evidence="10">
        <dbReference type="Rhea" id="RHEA:77120"/>
    </physiologicalReaction>
</comment>
<evidence type="ECO:0000256" key="6">
    <source>
        <dbReference type="ARBA" id="ARBA00022729"/>
    </source>
</evidence>
<dbReference type="CDD" id="cd07061">
    <property type="entry name" value="HP_HAP_like"/>
    <property type="match status" value="1"/>
</dbReference>
<dbReference type="InterPro" id="IPR029033">
    <property type="entry name" value="His_PPase_superfam"/>
</dbReference>
<comment type="catalytic activity">
    <reaction evidence="11">
        <text>1D-myo-inositol 1,2,4,5,6-pentakisphosphate + H2O = 1D-myo-inositol 1,2,5,6-tetrakisphosphate + phosphate</text>
        <dbReference type="Rhea" id="RHEA:77115"/>
        <dbReference type="ChEBI" id="CHEBI:15377"/>
        <dbReference type="ChEBI" id="CHEBI:43474"/>
        <dbReference type="ChEBI" id="CHEBI:57798"/>
        <dbReference type="ChEBI" id="CHEBI:195535"/>
        <dbReference type="EC" id="3.1.3.62"/>
    </reaction>
    <physiologicalReaction direction="left-to-right" evidence="11">
        <dbReference type="Rhea" id="RHEA:77116"/>
    </physiologicalReaction>
</comment>
<evidence type="ECO:0000256" key="2">
    <source>
        <dbReference type="ARBA" id="ARBA00008422"/>
    </source>
</evidence>
<evidence type="ECO:0000256" key="9">
    <source>
        <dbReference type="ARBA" id="ARBA00031642"/>
    </source>
</evidence>
<comment type="catalytic activity">
    <reaction evidence="12">
        <text>1D-myo-inositol hexakisphosphate + H2O = 1D-myo-inositol 1,2,4,5,6-pentakisphosphate + phosphate</text>
        <dbReference type="Rhea" id="RHEA:16989"/>
        <dbReference type="ChEBI" id="CHEBI:15377"/>
        <dbReference type="ChEBI" id="CHEBI:43474"/>
        <dbReference type="ChEBI" id="CHEBI:57798"/>
        <dbReference type="ChEBI" id="CHEBI:58130"/>
        <dbReference type="EC" id="3.1.3.62"/>
    </reaction>
    <physiologicalReaction direction="left-to-right" evidence="12">
        <dbReference type="Rhea" id="RHEA:16990"/>
    </physiologicalReaction>
</comment>
<dbReference type="InterPro" id="IPR000560">
    <property type="entry name" value="His_Pase_clade-2"/>
</dbReference>
<dbReference type="Proteomes" id="UP000834106">
    <property type="component" value="Chromosome 12"/>
</dbReference>
<evidence type="ECO:0000256" key="3">
    <source>
        <dbReference type="ARBA" id="ARBA00012976"/>
    </source>
</evidence>
<evidence type="ECO:0000256" key="8">
    <source>
        <dbReference type="ARBA" id="ARBA00023136"/>
    </source>
</evidence>
<comment type="subcellular location">
    <subcellularLocation>
        <location evidence="1">Membrane</location>
    </subcellularLocation>
</comment>
<evidence type="ECO:0000256" key="5">
    <source>
        <dbReference type="ARBA" id="ARBA00018097"/>
    </source>
</evidence>
<keyword evidence="8" id="KW-0472">Membrane</keyword>
<feature type="signal peptide" evidence="14">
    <location>
        <begin position="1"/>
        <end position="22"/>
    </location>
</feature>
<evidence type="ECO:0000256" key="14">
    <source>
        <dbReference type="SAM" id="SignalP"/>
    </source>
</evidence>
<evidence type="ECO:0000256" key="7">
    <source>
        <dbReference type="ARBA" id="ARBA00022801"/>
    </source>
</evidence>
<dbReference type="Pfam" id="PF00328">
    <property type="entry name" value="His_Phos_2"/>
    <property type="match status" value="1"/>
</dbReference>
<dbReference type="GO" id="GO:0034417">
    <property type="term" value="F:bisphosphoglycerate 3-phosphatase activity"/>
    <property type="evidence" value="ECO:0007669"/>
    <property type="project" value="UniProtKB-EC"/>
</dbReference>
<accession>A0AAD1ZMN2</accession>
<dbReference type="PANTHER" id="PTHR20963:SF8">
    <property type="entry name" value="MULTIPLE INOSITOL POLYPHOSPHATE PHOSPHATASE 1"/>
    <property type="match status" value="1"/>
</dbReference>
<dbReference type="EC" id="3.1.3.80" evidence="3"/>
<dbReference type="GO" id="GO:0052745">
    <property type="term" value="F:inositol phosphate phosphatase activity"/>
    <property type="evidence" value="ECO:0007669"/>
    <property type="project" value="TreeGrafter"/>
</dbReference>
<dbReference type="AlphaFoldDB" id="A0AAD1ZMN2"/>
<comment type="similarity">
    <text evidence="2">Belongs to the histidine acid phosphatase family. MINPP1 subfamily.</text>
</comment>
<evidence type="ECO:0000256" key="1">
    <source>
        <dbReference type="ARBA" id="ARBA00004370"/>
    </source>
</evidence>
<keyword evidence="6 14" id="KW-0732">Signal</keyword>
<keyword evidence="7" id="KW-0378">Hydrolase</keyword>
<feature type="chain" id="PRO_5042242644" description="Multiple inositol polyphosphate phosphatase 1" evidence="14">
    <location>
        <begin position="23"/>
        <end position="563"/>
    </location>
</feature>
<evidence type="ECO:0000256" key="12">
    <source>
        <dbReference type="ARBA" id="ARBA00043691"/>
    </source>
</evidence>
<evidence type="ECO:0000256" key="13">
    <source>
        <dbReference type="ARBA" id="ARBA00043832"/>
    </source>
</evidence>
<keyword evidence="16" id="KW-1185">Reference proteome</keyword>
<protein>
    <recommendedName>
        <fullName evidence="5">Multiple inositol polyphosphate phosphatase 1</fullName>
        <ecNumber evidence="4">3.1.3.62</ecNumber>
        <ecNumber evidence="3">3.1.3.80</ecNumber>
    </recommendedName>
    <alternativeName>
        <fullName evidence="9">2,3-bisphosphoglycerate 3-phosphatase</fullName>
    </alternativeName>
</protein>
<dbReference type="FunFam" id="3.40.50.1240:FF:000017">
    <property type="entry name" value="Histidine acid phosphatase family protein"/>
    <property type="match status" value="1"/>
</dbReference>
<evidence type="ECO:0000256" key="10">
    <source>
        <dbReference type="ARBA" id="ARBA00043668"/>
    </source>
</evidence>
<sequence>MNFQKLSLLLLVFFIVKINSNAEENFDVRQHLCTVSRYHVAKEISENSFVPSNIIDHCTPIHLNLVARHGTRAPTKKKLKELEALSTRLQFLLQSVEEQKKSLHNIPAWLSGWKSPWKGKHKGGELISEGEAELYELGIRIREKFPALFKEEYHPDIYPIRATQVSRASASAVAFGMGLFSGRGNLGLGHHRAFAVTSESRASDIMLRFHDCCQNYKAFRKSQEPFVDKLKEPLLNEIAQELAKRWGLNFTREDTSSLWFLCKQEASLLNTTDQACALFSPSQVDLLEWADDLELFILKGYGNSLNYRMGVPLLKDVIQSMEQAINAREEGLVPGSYEMARLRFAHAETLLPFSCLIGLFLDGSEFELILGEHPLRFPPKPPQKRIWHGSTVVPFAGNNMLVLYSCPANNSSKYFVQVLHNEQPIPMPGCENSDVCPFEIFKERIAAPHLKHDYTALCSMESDQTEQTASRILLTGYSLSKITSYTTVVGAISGNRFSLEEGNPPVDFLSRKRRPFLGGRLGLPPPPTTTTEENTLLWVKKGEGETQNFQRLLSWGSTSSASS</sequence>
<reference evidence="15" key="1">
    <citation type="submission" date="2023-05" db="EMBL/GenBank/DDBJ databases">
        <authorList>
            <person name="Huff M."/>
        </authorList>
    </citation>
    <scope>NUCLEOTIDE SEQUENCE</scope>
</reference>
<dbReference type="EC" id="3.1.3.62" evidence="4"/>
<comment type="catalytic activity">
    <reaction evidence="13">
        <text>(2R)-2,3-bisphosphoglycerate + H2O = (2R)-2-phosphoglycerate + phosphate</text>
        <dbReference type="Rhea" id="RHEA:27381"/>
        <dbReference type="ChEBI" id="CHEBI:15377"/>
        <dbReference type="ChEBI" id="CHEBI:43474"/>
        <dbReference type="ChEBI" id="CHEBI:58248"/>
        <dbReference type="ChEBI" id="CHEBI:58289"/>
        <dbReference type="EC" id="3.1.3.80"/>
    </reaction>
    <physiologicalReaction direction="left-to-right" evidence="13">
        <dbReference type="Rhea" id="RHEA:27382"/>
    </physiologicalReaction>
</comment>
<name>A0AAD1ZMN2_9LAMI</name>
<proteinExistence type="inferred from homology"/>
<dbReference type="SUPFAM" id="SSF53254">
    <property type="entry name" value="Phosphoglycerate mutase-like"/>
    <property type="match status" value="1"/>
</dbReference>
<gene>
    <name evidence="15" type="ORF">FPE_LOCUS19634</name>
</gene>
<evidence type="ECO:0000256" key="4">
    <source>
        <dbReference type="ARBA" id="ARBA00013040"/>
    </source>
</evidence>
<evidence type="ECO:0000256" key="11">
    <source>
        <dbReference type="ARBA" id="ARBA00043671"/>
    </source>
</evidence>
<evidence type="ECO:0000313" key="15">
    <source>
        <dbReference type="EMBL" id="CAI9772204.1"/>
    </source>
</evidence>
<evidence type="ECO:0000313" key="16">
    <source>
        <dbReference type="Proteomes" id="UP000834106"/>
    </source>
</evidence>
<dbReference type="EMBL" id="OU503047">
    <property type="protein sequence ID" value="CAI9772204.1"/>
    <property type="molecule type" value="Genomic_DNA"/>
</dbReference>
<dbReference type="GO" id="GO:0016020">
    <property type="term" value="C:membrane"/>
    <property type="evidence" value="ECO:0007669"/>
    <property type="project" value="UniProtKB-SubCell"/>
</dbReference>
<organism evidence="15 16">
    <name type="scientific">Fraxinus pennsylvanica</name>
    <dbReference type="NCBI Taxonomy" id="56036"/>
    <lineage>
        <taxon>Eukaryota</taxon>
        <taxon>Viridiplantae</taxon>
        <taxon>Streptophyta</taxon>
        <taxon>Embryophyta</taxon>
        <taxon>Tracheophyta</taxon>
        <taxon>Spermatophyta</taxon>
        <taxon>Magnoliopsida</taxon>
        <taxon>eudicotyledons</taxon>
        <taxon>Gunneridae</taxon>
        <taxon>Pentapetalae</taxon>
        <taxon>asterids</taxon>
        <taxon>lamiids</taxon>
        <taxon>Lamiales</taxon>
        <taxon>Oleaceae</taxon>
        <taxon>Oleeae</taxon>
        <taxon>Fraxinus</taxon>
    </lineage>
</organism>
<dbReference type="Gene3D" id="3.40.50.1240">
    <property type="entry name" value="Phosphoglycerate mutase-like"/>
    <property type="match status" value="1"/>
</dbReference>
<dbReference type="GO" id="GO:0003993">
    <property type="term" value="F:acid phosphatase activity"/>
    <property type="evidence" value="ECO:0007669"/>
    <property type="project" value="TreeGrafter"/>
</dbReference>
<dbReference type="PANTHER" id="PTHR20963">
    <property type="entry name" value="MULTIPLE INOSITOL POLYPHOSPHATE PHOSPHATASE-RELATED"/>
    <property type="match status" value="1"/>
</dbReference>